<keyword evidence="3" id="KW-1185">Reference proteome</keyword>
<proteinExistence type="predicted"/>
<name>A0A5R9DVJ6_9ACTN</name>
<evidence type="ECO:0000313" key="2">
    <source>
        <dbReference type="EMBL" id="TLQ38740.1"/>
    </source>
</evidence>
<dbReference type="OrthoDB" id="4326298at2"/>
<gene>
    <name evidence="2" type="ORF">FEF34_40585</name>
</gene>
<accession>A0A5R9DVJ6</accession>
<feature type="region of interest" description="Disordered" evidence="1">
    <location>
        <begin position="85"/>
        <end position="117"/>
    </location>
</feature>
<sequence>METPAITGQPPALTVGQAVALTLLRDGYTQRTIQARTDVTPDDLYRLAALHDITAPHGTTEGHDCHEARGEDPCGPCEIARARADSRARARQRKTIPAAMLRGRLAAGTTRRRAVSR</sequence>
<dbReference type="RefSeq" id="WP_138058490.1">
    <property type="nucleotide sequence ID" value="NZ_VAWE01000005.1"/>
</dbReference>
<protein>
    <submittedName>
        <fullName evidence="2">Uncharacterized protein</fullName>
    </submittedName>
</protein>
<dbReference type="EMBL" id="VAWE01000005">
    <property type="protein sequence ID" value="TLQ38740.1"/>
    <property type="molecule type" value="Genomic_DNA"/>
</dbReference>
<dbReference type="Proteomes" id="UP000305921">
    <property type="component" value="Unassembled WGS sequence"/>
</dbReference>
<dbReference type="AlphaFoldDB" id="A0A5R9DVJ6"/>
<comment type="caution">
    <text evidence="2">The sequence shown here is derived from an EMBL/GenBank/DDBJ whole genome shotgun (WGS) entry which is preliminary data.</text>
</comment>
<evidence type="ECO:0000313" key="3">
    <source>
        <dbReference type="Proteomes" id="UP000305921"/>
    </source>
</evidence>
<evidence type="ECO:0000256" key="1">
    <source>
        <dbReference type="SAM" id="MobiDB-lite"/>
    </source>
</evidence>
<reference evidence="2 3" key="1">
    <citation type="submission" date="2019-05" db="EMBL/GenBank/DDBJ databases">
        <title>Streptomyces marianii sp. nov., a novel marine actinomycete from southern coast of India.</title>
        <authorList>
            <person name="Iniyan A.M."/>
            <person name="Wink J."/>
            <person name="Ramprasad E."/>
            <person name="Ramana C.V."/>
            <person name="Bunk B."/>
            <person name="Sproer C."/>
            <person name="Joseph F.-J.R.S."/>
            <person name="Vincent S.G.P."/>
        </authorList>
    </citation>
    <scope>NUCLEOTIDE SEQUENCE [LARGE SCALE GENOMIC DNA]</scope>
    <source>
        <strain evidence="2 3">ICN19</strain>
    </source>
</reference>
<organism evidence="2 3">
    <name type="scientific">Streptomyces marianii</name>
    <dbReference type="NCBI Taxonomy" id="1817406"/>
    <lineage>
        <taxon>Bacteria</taxon>
        <taxon>Bacillati</taxon>
        <taxon>Actinomycetota</taxon>
        <taxon>Actinomycetes</taxon>
        <taxon>Kitasatosporales</taxon>
        <taxon>Streptomycetaceae</taxon>
        <taxon>Streptomyces</taxon>
    </lineage>
</organism>